<dbReference type="InterPro" id="IPR050336">
    <property type="entry name" value="Chromosome_partition/occlusion"/>
</dbReference>
<dbReference type="Gene3D" id="1.10.10.2830">
    <property type="match status" value="1"/>
</dbReference>
<dbReference type="CDD" id="cd16405">
    <property type="entry name" value="RepB_like_N"/>
    <property type="match status" value="1"/>
</dbReference>
<dbReference type="InterPro" id="IPR017819">
    <property type="entry name" value="Plasmid_partition_RepB"/>
</dbReference>
<dbReference type="Pfam" id="PF02195">
    <property type="entry name" value="ParB_N"/>
    <property type="match status" value="1"/>
</dbReference>
<dbReference type="GO" id="GO:0003677">
    <property type="term" value="F:DNA binding"/>
    <property type="evidence" value="ECO:0007669"/>
    <property type="project" value="InterPro"/>
</dbReference>
<dbReference type="InterPro" id="IPR004437">
    <property type="entry name" value="ParB/RepB/Spo0J"/>
</dbReference>
<evidence type="ECO:0000259" key="2">
    <source>
        <dbReference type="SMART" id="SM00470"/>
    </source>
</evidence>
<feature type="domain" description="ParB-like N-terminal" evidence="2">
    <location>
        <begin position="51"/>
        <end position="142"/>
    </location>
</feature>
<dbReference type="PANTHER" id="PTHR33375">
    <property type="entry name" value="CHROMOSOME-PARTITIONING PROTEIN PARB-RELATED"/>
    <property type="match status" value="1"/>
</dbReference>
<dbReference type="Pfam" id="PF07506">
    <property type="entry name" value="RepB"/>
    <property type="match status" value="1"/>
</dbReference>
<evidence type="ECO:0000313" key="3">
    <source>
        <dbReference type="EMBL" id="KKM78684.1"/>
    </source>
</evidence>
<dbReference type="InterPro" id="IPR003115">
    <property type="entry name" value="ParB_N"/>
</dbReference>
<protein>
    <recommendedName>
        <fullName evidence="2">ParB-like N-terminal domain-containing protein</fullName>
    </recommendedName>
</protein>
<feature type="region of interest" description="Disordered" evidence="1">
    <location>
        <begin position="1"/>
        <end position="35"/>
    </location>
</feature>
<organism evidence="3">
    <name type="scientific">marine sediment metagenome</name>
    <dbReference type="NCBI Taxonomy" id="412755"/>
    <lineage>
        <taxon>unclassified sequences</taxon>
        <taxon>metagenomes</taxon>
        <taxon>ecological metagenomes</taxon>
    </lineage>
</organism>
<sequence length="325" mass="35565">MARRNLFQPPPPPDADTTLAAPIEQKSRFPNTGAMSGVKSTLKDVASNAVREISVDVIEEKGPKDRLSFSDADVTALAESIKAHGQQVPIMVRPIADKPGHYKIVYGRRRLRALRSLGIPAKALVRSLSDQEAILAQGQENTQRLDPSFIEKALFAAELATSGYEQSIILDALAVDKPMLSRMTKVARSIPLSVIEQIGSAHGIGRRRWEDLADQSRSGSVNLEQITAALKLDTAKSSDDRFGMISDAVIRVQATKTADKPAPSPALTIKLGDGTVLAEIKETPRALTFKLSKSDTPEFAQWMRNNAEAELTRLYEAWRSEQKPD</sequence>
<name>A0A0F9K916_9ZZZZ</name>
<gene>
    <name evidence="3" type="ORF">LCGC14_1357510</name>
</gene>
<dbReference type="InterPro" id="IPR011111">
    <property type="entry name" value="Plasmid_RepB"/>
</dbReference>
<reference evidence="3" key="1">
    <citation type="journal article" date="2015" name="Nature">
        <title>Complex archaea that bridge the gap between prokaryotes and eukaryotes.</title>
        <authorList>
            <person name="Spang A."/>
            <person name="Saw J.H."/>
            <person name="Jorgensen S.L."/>
            <person name="Zaremba-Niedzwiedzka K."/>
            <person name="Martijn J."/>
            <person name="Lind A.E."/>
            <person name="van Eijk R."/>
            <person name="Schleper C."/>
            <person name="Guy L."/>
            <person name="Ettema T.J."/>
        </authorList>
    </citation>
    <scope>NUCLEOTIDE SEQUENCE</scope>
</reference>
<comment type="caution">
    <text evidence="3">The sequence shown here is derived from an EMBL/GenBank/DDBJ whole genome shotgun (WGS) entry which is preliminary data.</text>
</comment>
<proteinExistence type="predicted"/>
<dbReference type="SUPFAM" id="SSF110849">
    <property type="entry name" value="ParB/Sulfiredoxin"/>
    <property type="match status" value="1"/>
</dbReference>
<dbReference type="InterPro" id="IPR037972">
    <property type="entry name" value="RepB_N"/>
</dbReference>
<dbReference type="InterPro" id="IPR036086">
    <property type="entry name" value="ParB/Sulfiredoxin_sf"/>
</dbReference>
<dbReference type="GO" id="GO:0005694">
    <property type="term" value="C:chromosome"/>
    <property type="evidence" value="ECO:0007669"/>
    <property type="project" value="TreeGrafter"/>
</dbReference>
<dbReference type="GO" id="GO:0007059">
    <property type="term" value="P:chromosome segregation"/>
    <property type="evidence" value="ECO:0007669"/>
    <property type="project" value="TreeGrafter"/>
</dbReference>
<dbReference type="SMART" id="SM00470">
    <property type="entry name" value="ParB"/>
    <property type="match status" value="1"/>
</dbReference>
<dbReference type="PANTHER" id="PTHR33375:SF1">
    <property type="entry name" value="CHROMOSOME-PARTITIONING PROTEIN PARB-RELATED"/>
    <property type="match status" value="1"/>
</dbReference>
<dbReference type="AlphaFoldDB" id="A0A0F9K916"/>
<accession>A0A0F9K916</accession>
<dbReference type="NCBIfam" id="TIGR00180">
    <property type="entry name" value="parB_part"/>
    <property type="match status" value="1"/>
</dbReference>
<evidence type="ECO:0000256" key="1">
    <source>
        <dbReference type="SAM" id="MobiDB-lite"/>
    </source>
</evidence>
<dbReference type="Gene3D" id="3.90.1530.30">
    <property type="match status" value="1"/>
</dbReference>
<dbReference type="EMBL" id="LAZR01008450">
    <property type="protein sequence ID" value="KKM78684.1"/>
    <property type="molecule type" value="Genomic_DNA"/>
</dbReference>
<dbReference type="NCBIfam" id="TIGR03454">
    <property type="entry name" value="partition_RepB"/>
    <property type="match status" value="1"/>
</dbReference>